<protein>
    <submittedName>
        <fullName evidence="2">Cyclic nucleotide-binding domain-containing protein</fullName>
    </submittedName>
</protein>
<dbReference type="SUPFAM" id="SSF51206">
    <property type="entry name" value="cAMP-binding domain-like"/>
    <property type="match status" value="1"/>
</dbReference>
<dbReference type="InterPro" id="IPR000595">
    <property type="entry name" value="cNMP-bd_dom"/>
</dbReference>
<dbReference type="InterPro" id="IPR050503">
    <property type="entry name" value="cAMP-dep_PK_reg_su-like"/>
</dbReference>
<proteinExistence type="predicted"/>
<dbReference type="PANTHER" id="PTHR11635">
    <property type="entry name" value="CAMP-DEPENDENT PROTEIN KINASE REGULATORY CHAIN"/>
    <property type="match status" value="1"/>
</dbReference>
<dbReference type="PROSITE" id="PS50042">
    <property type="entry name" value="CNMP_BINDING_3"/>
    <property type="match status" value="1"/>
</dbReference>
<dbReference type="InterPro" id="IPR014710">
    <property type="entry name" value="RmlC-like_jellyroll"/>
</dbReference>
<keyword evidence="3" id="KW-1185">Reference proteome</keyword>
<dbReference type="PANTHER" id="PTHR11635:SF152">
    <property type="entry name" value="CAMP-DEPENDENT PROTEIN KINASE TYPE I REGULATORY SUBUNIT-RELATED"/>
    <property type="match status" value="1"/>
</dbReference>
<name>A0A6I6D255_9GAMM</name>
<reference evidence="2 3" key="1">
    <citation type="submission" date="2019-11" db="EMBL/GenBank/DDBJ databases">
        <authorList>
            <person name="Zhang J."/>
            <person name="Sun C."/>
        </authorList>
    </citation>
    <scope>NUCLEOTIDE SEQUENCE [LARGE SCALE GENOMIC DNA]</scope>
    <source>
        <strain evidence="3">sp2</strain>
    </source>
</reference>
<dbReference type="AlphaFoldDB" id="A0A6I6D255"/>
<feature type="domain" description="Cyclic nucleotide-binding" evidence="1">
    <location>
        <begin position="16"/>
        <end position="136"/>
    </location>
</feature>
<dbReference type="GO" id="GO:0005829">
    <property type="term" value="C:cytosol"/>
    <property type="evidence" value="ECO:0007669"/>
    <property type="project" value="TreeGrafter"/>
</dbReference>
<evidence type="ECO:0000313" key="2">
    <source>
        <dbReference type="EMBL" id="QGT77963.1"/>
    </source>
</evidence>
<organism evidence="2 3">
    <name type="scientific">Guyparkeria halophila</name>
    <dbReference type="NCBI Taxonomy" id="47960"/>
    <lineage>
        <taxon>Bacteria</taxon>
        <taxon>Pseudomonadati</taxon>
        <taxon>Pseudomonadota</taxon>
        <taxon>Gammaproteobacteria</taxon>
        <taxon>Chromatiales</taxon>
        <taxon>Thioalkalibacteraceae</taxon>
        <taxon>Guyparkeria</taxon>
    </lineage>
</organism>
<sequence length="162" mass="18074">MTKQVVTGEELKQTALGQELSDEQCRLLASVCTRREVSNGEILFEEGQISDTLFIVIQGRFAVSRDTGRGFSDTLHLLETGQLAGESGFLDGTPHSATLRAVGDARVVMLDRAHLESLLVDHPILVYKVMRAIVHSVREIIRRMNRQHSELLSYINPSIGRF</sequence>
<dbReference type="Gene3D" id="2.60.120.10">
    <property type="entry name" value="Jelly Rolls"/>
    <property type="match status" value="1"/>
</dbReference>
<dbReference type="Pfam" id="PF00027">
    <property type="entry name" value="cNMP_binding"/>
    <property type="match status" value="1"/>
</dbReference>
<gene>
    <name evidence="2" type="ORF">GM160_03095</name>
</gene>
<dbReference type="EMBL" id="CP046415">
    <property type="protein sequence ID" value="QGT77963.1"/>
    <property type="molecule type" value="Genomic_DNA"/>
</dbReference>
<dbReference type="InterPro" id="IPR018490">
    <property type="entry name" value="cNMP-bd_dom_sf"/>
</dbReference>
<dbReference type="SMART" id="SM00100">
    <property type="entry name" value="cNMP"/>
    <property type="match status" value="1"/>
</dbReference>
<dbReference type="CDD" id="cd00038">
    <property type="entry name" value="CAP_ED"/>
    <property type="match status" value="1"/>
</dbReference>
<dbReference type="GO" id="GO:0005952">
    <property type="term" value="C:cAMP-dependent protein kinase complex"/>
    <property type="evidence" value="ECO:0007669"/>
    <property type="project" value="InterPro"/>
</dbReference>
<dbReference type="KEGG" id="ghl:GM160_03095"/>
<dbReference type="RefSeq" id="WP_136867643.1">
    <property type="nucleotide sequence ID" value="NZ_CP046415.1"/>
</dbReference>
<dbReference type="Proteomes" id="UP000427716">
    <property type="component" value="Chromosome"/>
</dbReference>
<evidence type="ECO:0000313" key="3">
    <source>
        <dbReference type="Proteomes" id="UP000427716"/>
    </source>
</evidence>
<evidence type="ECO:0000259" key="1">
    <source>
        <dbReference type="PROSITE" id="PS50042"/>
    </source>
</evidence>
<accession>A0A6I6D255</accession>